<organism evidence="1 2">
    <name type="scientific">Nostoc parmelioides FACHB-3921</name>
    <dbReference type="NCBI Taxonomy" id="2692909"/>
    <lineage>
        <taxon>Bacteria</taxon>
        <taxon>Bacillati</taxon>
        <taxon>Cyanobacteriota</taxon>
        <taxon>Cyanophyceae</taxon>
        <taxon>Nostocales</taxon>
        <taxon>Nostocaceae</taxon>
        <taxon>Nostoc</taxon>
    </lineage>
</organism>
<protein>
    <submittedName>
        <fullName evidence="1">Photosystem reaction center subunit H</fullName>
    </submittedName>
</protein>
<dbReference type="SUPFAM" id="SSF50346">
    <property type="entry name" value="PRC-barrel domain"/>
    <property type="match status" value="1"/>
</dbReference>
<keyword evidence="2" id="KW-1185">Reference proteome</keyword>
<comment type="caution">
    <text evidence="1">The sequence shown here is derived from an EMBL/GenBank/DDBJ whole genome shotgun (WGS) entry which is preliminary data.</text>
</comment>
<evidence type="ECO:0000313" key="1">
    <source>
        <dbReference type="EMBL" id="MBD2255242.1"/>
    </source>
</evidence>
<name>A0ABR8BMA3_9NOSO</name>
<gene>
    <name evidence="1" type="ORF">H6G14_28920</name>
</gene>
<dbReference type="InterPro" id="IPR011033">
    <property type="entry name" value="PRC_barrel-like_sf"/>
</dbReference>
<sequence length="253" mass="28160">MLNVVRRSQIIGWIAIDSSTTNSFGELEEVWLDDSGRIAYFSGGETYLPVEKIAGVGMGAVSVYYPPLEDTPENLRCLHEITVESTLGEPLGWVEDFLFDWQTGEIAAYIVAGEIAAPCGGRAVLYPEDVEEIAIDKVIIREDVKHQLEANSEGLKGFFSEKSQQVQHLVHIIGDRLHHLISPSDKPEVVRVKIKEVSDEVAASTNHPHYALQEATEFLQEQWHSVQQSIARAGERAKASLDAAWKQIHQTKS</sequence>
<proteinExistence type="predicted"/>
<reference evidence="1 2" key="1">
    <citation type="journal article" date="2020" name="ISME J.">
        <title>Comparative genomics reveals insights into cyanobacterial evolution and habitat adaptation.</title>
        <authorList>
            <person name="Chen M.Y."/>
            <person name="Teng W.K."/>
            <person name="Zhao L."/>
            <person name="Hu C.X."/>
            <person name="Zhou Y.K."/>
            <person name="Han B.P."/>
            <person name="Song L.R."/>
            <person name="Shu W.S."/>
        </authorList>
    </citation>
    <scope>NUCLEOTIDE SEQUENCE [LARGE SCALE GENOMIC DNA]</scope>
    <source>
        <strain evidence="1 2">FACHB-3921</strain>
    </source>
</reference>
<dbReference type="EMBL" id="JACJQL010000084">
    <property type="protein sequence ID" value="MBD2255242.1"/>
    <property type="molecule type" value="Genomic_DNA"/>
</dbReference>
<evidence type="ECO:0000313" key="2">
    <source>
        <dbReference type="Proteomes" id="UP000621307"/>
    </source>
</evidence>
<dbReference type="Proteomes" id="UP000621307">
    <property type="component" value="Unassembled WGS sequence"/>
</dbReference>
<accession>A0ABR8BMA3</accession>
<dbReference type="RefSeq" id="WP_190571986.1">
    <property type="nucleotide sequence ID" value="NZ_JACJQL010000084.1"/>
</dbReference>